<dbReference type="Proteomes" id="UP000000763">
    <property type="component" value="Chromosome 8"/>
</dbReference>
<sequence length="37" mass="4122">MNTSEGEQQSIHVHVAKQQVRRIVLSLESKISTSTQA</sequence>
<evidence type="ECO:0000313" key="1">
    <source>
        <dbReference type="EMBL" id="BAH94411.1"/>
    </source>
</evidence>
<reference evidence="2" key="2">
    <citation type="journal article" date="2008" name="Nucleic Acids Res.">
        <title>The rice annotation project database (RAP-DB): 2008 update.</title>
        <authorList>
            <consortium name="The rice annotation project (RAP)"/>
        </authorList>
    </citation>
    <scope>GENOME REANNOTATION</scope>
    <source>
        <strain evidence="2">cv. Nipponbare</strain>
    </source>
</reference>
<dbReference type="KEGG" id="dosa:Os08g0546532"/>
<reference evidence="1 2" key="1">
    <citation type="journal article" date="2005" name="Nature">
        <title>The map-based sequence of the rice genome.</title>
        <authorList>
            <consortium name="International rice genome sequencing project (IRGSP)"/>
            <person name="Matsumoto T."/>
            <person name="Wu J."/>
            <person name="Kanamori H."/>
            <person name="Katayose Y."/>
            <person name="Fujisawa M."/>
            <person name="Namiki N."/>
            <person name="Mizuno H."/>
            <person name="Yamamoto K."/>
            <person name="Antonio B.A."/>
            <person name="Baba T."/>
            <person name="Sakata K."/>
            <person name="Nagamura Y."/>
            <person name="Aoki H."/>
            <person name="Arikawa K."/>
            <person name="Arita K."/>
            <person name="Bito T."/>
            <person name="Chiden Y."/>
            <person name="Fujitsuka N."/>
            <person name="Fukunaka R."/>
            <person name="Hamada M."/>
            <person name="Harada C."/>
            <person name="Hayashi A."/>
            <person name="Hijishita S."/>
            <person name="Honda M."/>
            <person name="Hosokawa S."/>
            <person name="Ichikawa Y."/>
            <person name="Idonuma A."/>
            <person name="Iijima M."/>
            <person name="Ikeda M."/>
            <person name="Ikeno M."/>
            <person name="Ito K."/>
            <person name="Ito S."/>
            <person name="Ito T."/>
            <person name="Ito Y."/>
            <person name="Ito Y."/>
            <person name="Iwabuchi A."/>
            <person name="Kamiya K."/>
            <person name="Karasawa W."/>
            <person name="Kurita K."/>
            <person name="Katagiri S."/>
            <person name="Kikuta A."/>
            <person name="Kobayashi H."/>
            <person name="Kobayashi N."/>
            <person name="Machita K."/>
            <person name="Maehara T."/>
            <person name="Masukawa M."/>
            <person name="Mizubayashi T."/>
            <person name="Mukai Y."/>
            <person name="Nagasaki H."/>
            <person name="Nagata Y."/>
            <person name="Naito S."/>
            <person name="Nakashima M."/>
            <person name="Nakama Y."/>
            <person name="Nakamichi Y."/>
            <person name="Nakamura M."/>
            <person name="Meguro A."/>
            <person name="Negishi M."/>
            <person name="Ohta I."/>
            <person name="Ohta T."/>
            <person name="Okamoto M."/>
            <person name="Ono N."/>
            <person name="Saji S."/>
            <person name="Sakaguchi M."/>
            <person name="Sakai K."/>
            <person name="Shibata M."/>
            <person name="Shimokawa T."/>
            <person name="Song J."/>
            <person name="Takazaki Y."/>
            <person name="Terasawa K."/>
            <person name="Tsugane M."/>
            <person name="Tsuji K."/>
            <person name="Ueda S."/>
            <person name="Waki K."/>
            <person name="Yamagata H."/>
            <person name="Yamamoto M."/>
            <person name="Yamamoto S."/>
            <person name="Yamane H."/>
            <person name="Yoshiki S."/>
            <person name="Yoshihara R."/>
            <person name="Yukawa K."/>
            <person name="Zhong H."/>
            <person name="Yano M."/>
            <person name="Yuan Q."/>
            <person name="Ouyang S."/>
            <person name="Liu J."/>
            <person name="Jones K.M."/>
            <person name="Gansberger K."/>
            <person name="Moffat K."/>
            <person name="Hill J."/>
            <person name="Bera J."/>
            <person name="Fadrosh D."/>
            <person name="Jin S."/>
            <person name="Johri S."/>
            <person name="Kim M."/>
            <person name="Overton L."/>
            <person name="Reardon M."/>
            <person name="Tsitrin T."/>
            <person name="Vuong H."/>
            <person name="Weaver B."/>
            <person name="Ciecko A."/>
            <person name="Tallon L."/>
            <person name="Jackson J."/>
            <person name="Pai G."/>
            <person name="Aken S.V."/>
            <person name="Utterback T."/>
            <person name="Reidmuller S."/>
            <person name="Feldblyum T."/>
            <person name="Hsiao J."/>
            <person name="Zismann V."/>
            <person name="Iobst S."/>
            <person name="de Vazeille A.R."/>
            <person name="Buell C.R."/>
            <person name="Ying K."/>
            <person name="Li Y."/>
            <person name="Lu T."/>
            <person name="Huang Y."/>
            <person name="Zhao Q."/>
            <person name="Feng Q."/>
            <person name="Zhang L."/>
            <person name="Zhu J."/>
            <person name="Weng Q."/>
            <person name="Mu J."/>
            <person name="Lu Y."/>
            <person name="Fan D."/>
            <person name="Liu Y."/>
            <person name="Guan J."/>
            <person name="Zhang Y."/>
            <person name="Yu S."/>
            <person name="Liu X."/>
            <person name="Zhang Y."/>
            <person name="Hong G."/>
            <person name="Han B."/>
            <person name="Choisne N."/>
            <person name="Demange N."/>
            <person name="Orjeda G."/>
            <person name="Samain S."/>
            <person name="Cattolico L."/>
            <person name="Pelletier E."/>
            <person name="Couloux A."/>
            <person name="Segurens B."/>
            <person name="Wincker P."/>
            <person name="D'Hont A."/>
            <person name="Scarpelli C."/>
            <person name="Weissenbach J."/>
            <person name="Salanoubat M."/>
            <person name="Quetier F."/>
            <person name="Yu Y."/>
            <person name="Kim H.R."/>
            <person name="Rambo T."/>
            <person name="Currie J."/>
            <person name="Collura K."/>
            <person name="Luo M."/>
            <person name="Yang T."/>
            <person name="Ammiraju J.S.S."/>
            <person name="Engler F."/>
            <person name="Soderlund C."/>
            <person name="Wing R.A."/>
            <person name="Palmer L.E."/>
            <person name="de la Bastide M."/>
            <person name="Spiegel L."/>
            <person name="Nascimento L."/>
            <person name="Zutavern T."/>
            <person name="O'Shaughnessy A."/>
            <person name="Dike S."/>
            <person name="Dedhia N."/>
            <person name="Preston R."/>
            <person name="Balija V."/>
            <person name="McCombie W.R."/>
            <person name="Chow T."/>
            <person name="Chen H."/>
            <person name="Chung M."/>
            <person name="Chen C."/>
            <person name="Shaw J."/>
            <person name="Wu H."/>
            <person name="Hsiao K."/>
            <person name="Chao Y."/>
            <person name="Chu M."/>
            <person name="Cheng C."/>
            <person name="Hour A."/>
            <person name="Lee P."/>
            <person name="Lin S."/>
            <person name="Lin Y."/>
            <person name="Liou J."/>
            <person name="Liu S."/>
            <person name="Hsing Y."/>
            <person name="Raghuvanshi S."/>
            <person name="Mohanty A."/>
            <person name="Bharti A.K."/>
            <person name="Gaur A."/>
            <person name="Gupta V."/>
            <person name="Kumar D."/>
            <person name="Ravi V."/>
            <person name="Vij S."/>
            <person name="Kapur A."/>
            <person name="Khurana P."/>
            <person name="Khurana P."/>
            <person name="Khurana J.P."/>
            <person name="Tyagi A.K."/>
            <person name="Gaikwad K."/>
            <person name="Singh A."/>
            <person name="Dalal V."/>
            <person name="Srivastava S."/>
            <person name="Dixit A."/>
            <person name="Pal A.K."/>
            <person name="Ghazi I.A."/>
            <person name="Yadav M."/>
            <person name="Pandit A."/>
            <person name="Bhargava A."/>
            <person name="Sureshbabu K."/>
            <person name="Batra K."/>
            <person name="Sharma T.R."/>
            <person name="Mohapatra T."/>
            <person name="Singh N.K."/>
            <person name="Messing J."/>
            <person name="Nelson A.B."/>
            <person name="Fuks G."/>
            <person name="Kavchok S."/>
            <person name="Keizer G."/>
            <person name="Linton E."/>
            <person name="Llaca V."/>
            <person name="Song R."/>
            <person name="Tanyolac B."/>
            <person name="Young S."/>
            <person name="Ho-Il K."/>
            <person name="Hahn J.H."/>
            <person name="Sangsakoo G."/>
            <person name="Vanavichit A."/>
            <person name="de Mattos Luiz.A.T."/>
            <person name="Zimmer P.D."/>
            <person name="Malone G."/>
            <person name="Dellagostin O."/>
            <person name="de Oliveira A.C."/>
            <person name="Bevan M."/>
            <person name="Bancroft I."/>
            <person name="Minx P."/>
            <person name="Cordum H."/>
            <person name="Wilson R."/>
            <person name="Cheng Z."/>
            <person name="Jin W."/>
            <person name="Jiang J."/>
            <person name="Leong S.A."/>
            <person name="Iwama H."/>
            <person name="Gojobori T."/>
            <person name="Itoh T."/>
            <person name="Niimura Y."/>
            <person name="Fujii Y."/>
            <person name="Habara T."/>
            <person name="Sakai H."/>
            <person name="Sato Y."/>
            <person name="Wilson G."/>
            <person name="Kumar K."/>
            <person name="McCouch S."/>
            <person name="Juretic N."/>
            <person name="Hoen D."/>
            <person name="Wright S."/>
            <person name="Bruskiewich R."/>
            <person name="Bureau T."/>
            <person name="Miyao A."/>
            <person name="Hirochika H."/>
            <person name="Nishikawa T."/>
            <person name="Kadowaki K."/>
            <person name="Sugiura M."/>
            <person name="Burr B."/>
            <person name="Sasaki T."/>
        </authorList>
    </citation>
    <scope>NUCLEOTIDE SEQUENCE [LARGE SCALE GENOMIC DNA]</scope>
    <source>
        <strain evidence="2">cv. Nipponbare</strain>
    </source>
</reference>
<name>C7J6A7_ORYSJ</name>
<dbReference type="AlphaFoldDB" id="C7J6A7"/>
<accession>C7J6A7</accession>
<gene>
    <name evidence="1" type="ordered locus">Os08g0546532</name>
</gene>
<dbReference type="EMBL" id="AP008214">
    <property type="protein sequence ID" value="BAH94411.1"/>
    <property type="molecule type" value="Genomic_DNA"/>
</dbReference>
<protein>
    <submittedName>
        <fullName evidence="1">Os08g0546532 protein</fullName>
    </submittedName>
</protein>
<organism evidence="1 2">
    <name type="scientific">Oryza sativa subsp. japonica</name>
    <name type="common">Rice</name>
    <dbReference type="NCBI Taxonomy" id="39947"/>
    <lineage>
        <taxon>Eukaryota</taxon>
        <taxon>Viridiplantae</taxon>
        <taxon>Streptophyta</taxon>
        <taxon>Embryophyta</taxon>
        <taxon>Tracheophyta</taxon>
        <taxon>Spermatophyta</taxon>
        <taxon>Magnoliopsida</taxon>
        <taxon>Liliopsida</taxon>
        <taxon>Poales</taxon>
        <taxon>Poaceae</taxon>
        <taxon>BOP clade</taxon>
        <taxon>Oryzoideae</taxon>
        <taxon>Oryzeae</taxon>
        <taxon>Oryzinae</taxon>
        <taxon>Oryza</taxon>
        <taxon>Oryza sativa</taxon>
    </lineage>
</organism>
<evidence type="ECO:0000313" key="2">
    <source>
        <dbReference type="Proteomes" id="UP000000763"/>
    </source>
</evidence>
<proteinExistence type="predicted"/>